<name>A0A7J0DGP2_9ERIC</name>
<evidence type="ECO:0000256" key="1">
    <source>
        <dbReference type="SAM" id="MobiDB-lite"/>
    </source>
</evidence>
<dbReference type="AlphaFoldDB" id="A0A7J0DGP2"/>
<organism evidence="2 3">
    <name type="scientific">Actinidia rufa</name>
    <dbReference type="NCBI Taxonomy" id="165716"/>
    <lineage>
        <taxon>Eukaryota</taxon>
        <taxon>Viridiplantae</taxon>
        <taxon>Streptophyta</taxon>
        <taxon>Embryophyta</taxon>
        <taxon>Tracheophyta</taxon>
        <taxon>Spermatophyta</taxon>
        <taxon>Magnoliopsida</taxon>
        <taxon>eudicotyledons</taxon>
        <taxon>Gunneridae</taxon>
        <taxon>Pentapetalae</taxon>
        <taxon>asterids</taxon>
        <taxon>Ericales</taxon>
        <taxon>Actinidiaceae</taxon>
        <taxon>Actinidia</taxon>
    </lineage>
</organism>
<reference evidence="3" key="1">
    <citation type="submission" date="2019-07" db="EMBL/GenBank/DDBJ databases">
        <title>De Novo Assembly of kiwifruit Actinidia rufa.</title>
        <authorList>
            <person name="Sugita-Konishi S."/>
            <person name="Sato K."/>
            <person name="Mori E."/>
            <person name="Abe Y."/>
            <person name="Kisaki G."/>
            <person name="Hamano K."/>
            <person name="Suezawa K."/>
            <person name="Otani M."/>
            <person name="Fukuda T."/>
            <person name="Manabe T."/>
            <person name="Gomi K."/>
            <person name="Tabuchi M."/>
            <person name="Akimitsu K."/>
            <person name="Kataoka I."/>
        </authorList>
    </citation>
    <scope>NUCLEOTIDE SEQUENCE [LARGE SCALE GENOMIC DNA]</scope>
    <source>
        <strain evidence="3">cv. Fuchu</strain>
    </source>
</reference>
<keyword evidence="3" id="KW-1185">Reference proteome</keyword>
<evidence type="ECO:0000313" key="3">
    <source>
        <dbReference type="Proteomes" id="UP000585474"/>
    </source>
</evidence>
<proteinExistence type="predicted"/>
<gene>
    <name evidence="2" type="ORF">Acr_00g0032820</name>
</gene>
<feature type="region of interest" description="Disordered" evidence="1">
    <location>
        <begin position="1"/>
        <end position="23"/>
    </location>
</feature>
<feature type="compositionally biased region" description="Polar residues" evidence="1">
    <location>
        <begin position="8"/>
        <end position="23"/>
    </location>
</feature>
<sequence length="174" mass="18478">MRQHLLLSGNSGTYTSPGTPDYQDSNVGGIQKGWCSERVLLPSNGSRRHMSAAALMPFNSGRTLPSIWDDAERWITSPVSGLGVSKALLEQPQRRPKSKSGPLGAPGVGCFSNYSLPCRRCKGKVCHDATPSNPVHTGNAVGRAGSLPGWSDILSESSLLTSQELGDGNNGFRL</sequence>
<accession>A0A7J0DGP2</accession>
<protein>
    <submittedName>
        <fullName evidence="2">Uncharacterized protein</fullName>
    </submittedName>
</protein>
<dbReference type="EMBL" id="BJWL01000209">
    <property type="protein sequence ID" value="GFS34234.1"/>
    <property type="molecule type" value="Genomic_DNA"/>
</dbReference>
<evidence type="ECO:0000313" key="2">
    <source>
        <dbReference type="EMBL" id="GFS34234.1"/>
    </source>
</evidence>
<comment type="caution">
    <text evidence="2">The sequence shown here is derived from an EMBL/GenBank/DDBJ whole genome shotgun (WGS) entry which is preliminary data.</text>
</comment>
<dbReference type="OrthoDB" id="648416at2759"/>
<dbReference type="Proteomes" id="UP000585474">
    <property type="component" value="Unassembled WGS sequence"/>
</dbReference>